<proteinExistence type="predicted"/>
<name>A0A4R1G2I0_9NOCA</name>
<feature type="region of interest" description="Disordered" evidence="10">
    <location>
        <begin position="1"/>
        <end position="206"/>
    </location>
</feature>
<feature type="compositionally biased region" description="Basic and acidic residues" evidence="10">
    <location>
        <begin position="124"/>
        <end position="137"/>
    </location>
</feature>
<organism evidence="12 13">
    <name type="scientific">Nocardia alba</name>
    <dbReference type="NCBI Taxonomy" id="225051"/>
    <lineage>
        <taxon>Bacteria</taxon>
        <taxon>Bacillati</taxon>
        <taxon>Actinomycetota</taxon>
        <taxon>Actinomycetes</taxon>
        <taxon>Mycobacteriales</taxon>
        <taxon>Nocardiaceae</taxon>
        <taxon>Nocardia</taxon>
    </lineage>
</organism>
<feature type="region of interest" description="Disordered" evidence="10">
    <location>
        <begin position="221"/>
        <end position="332"/>
    </location>
</feature>
<dbReference type="GO" id="GO:0005524">
    <property type="term" value="F:ATP binding"/>
    <property type="evidence" value="ECO:0007669"/>
    <property type="project" value="UniProtKB-KW"/>
</dbReference>
<reference evidence="12 13" key="1">
    <citation type="submission" date="2019-03" db="EMBL/GenBank/DDBJ databases">
        <title>Genomic Encyclopedia of Type Strains, Phase IV (KMG-IV): sequencing the most valuable type-strain genomes for metagenomic binning, comparative biology and taxonomic classification.</title>
        <authorList>
            <person name="Goeker M."/>
        </authorList>
    </citation>
    <scope>NUCLEOTIDE SEQUENCE [LARGE SCALE GENOMIC DNA]</scope>
    <source>
        <strain evidence="12 13">DSM 44684</strain>
    </source>
</reference>
<evidence type="ECO:0000256" key="1">
    <source>
        <dbReference type="ARBA" id="ARBA00012513"/>
    </source>
</evidence>
<dbReference type="SMART" id="SM00220">
    <property type="entry name" value="S_TKc"/>
    <property type="match status" value="1"/>
</dbReference>
<comment type="catalytic activity">
    <reaction evidence="9">
        <text>L-seryl-[protein] + ATP = O-phospho-L-seryl-[protein] + ADP + H(+)</text>
        <dbReference type="Rhea" id="RHEA:17989"/>
        <dbReference type="Rhea" id="RHEA-COMP:9863"/>
        <dbReference type="Rhea" id="RHEA-COMP:11604"/>
        <dbReference type="ChEBI" id="CHEBI:15378"/>
        <dbReference type="ChEBI" id="CHEBI:29999"/>
        <dbReference type="ChEBI" id="CHEBI:30616"/>
        <dbReference type="ChEBI" id="CHEBI:83421"/>
        <dbReference type="ChEBI" id="CHEBI:456216"/>
        <dbReference type="EC" id="2.7.11.1"/>
    </reaction>
</comment>
<evidence type="ECO:0000256" key="8">
    <source>
        <dbReference type="ARBA" id="ARBA00047899"/>
    </source>
</evidence>
<dbReference type="InterPro" id="IPR011990">
    <property type="entry name" value="TPR-like_helical_dom_sf"/>
</dbReference>
<accession>A0A4R1G2I0</accession>
<dbReference type="EC" id="2.7.11.1" evidence="1"/>
<comment type="caution">
    <text evidence="12">The sequence shown here is derived from an EMBL/GenBank/DDBJ whole genome shotgun (WGS) entry which is preliminary data.</text>
</comment>
<dbReference type="STRING" id="1210063.GCA_001612665_03017"/>
<sequence length="1018" mass="109464">MDTNPTDGEPGQRDRVANDEARTASAPPHEPDHNPAPTTSAPRHELDHDPARTDSTPQAAPPEDEPRRVPTQLTQRHRPGTLPGGWTLPGDDETRPLPKLTAEAAAEFADKQASGGDHTPSIDATRRAEEPGGRRETGGVAPADSQHARENIATQRASRPEPVDHESAADVSIEATQRAPEATATAAEAAQNARETAPYAATEMAHRPAETAPYAATEMAQRVPANAPQTATEAAQQVPVSTPHAATEATQRPPANAPHAATEMAQRVPSGTPHAATEAAQRDESTGAGATSQPWPSAPQTGVSTARSGRSVRTARSRPTRRLGAGLVPIPTVTPADPRDAVLADPMVSEGRRFCWRCANPVGRSTPARAASSSGECETCGAAFDFRPSLHEGDMVAGQYEIQGCIAHGGLGWIYLAIDRNVSDRWVVLKGLLHAGDAEAQAVAVAERQFLAEVAHPSIVKIHNFVEHTAGEESIGYIVMEYVGGHSLRDILDARPRGEQMPLAEAIAYVLEILPALEYLHSIGLTYNDLKPDNVMVTEDQVKLIDLGAVATIDAYGNLYGTKGFQAPEIARTGPTPASDVYTVGRTIAALTLALPSEHGRYLDGIPDPADEPLLARYEFFHRFLLTATDLDPAQRFPSARAMSAQLAGVLREILAYDTGTEHPQLSTVFSPQRTSFGTEELIRQTDAYLDGAGRSPLLDSRDVVAALPIPLIDPADPSAPLLAATANPEPERVLEALHDSRERAEADPDSAPDTLAGELIFAEARARLELGESAAVLHLLDREPIESDWRTDWFTGQAHLLELDYEAAFASFEEVLRVLPGEIAPKVALAATAELILQHWDSTAPEQWRSFAERYYDTVWRTDRAVVSAAFGLARQLAVAGRVGEAVHALDDVPAASRHFTTAQTTAILLLLTSSPVAELDEQVLRLAASRAQSIAAGEHRATLMRTLVQGSALAWLQDGNTPKRLDAKLFGRAFTERELRDGTETGLRSLARNAPNRTHRYALVDLANSLRPKSWF</sequence>
<protein>
    <recommendedName>
        <fullName evidence="2">Serine/threonine-protein kinase PknG</fullName>
        <ecNumber evidence="1">2.7.11.1</ecNumber>
    </recommendedName>
</protein>
<dbReference type="InterPro" id="IPR000719">
    <property type="entry name" value="Prot_kinase_dom"/>
</dbReference>
<evidence type="ECO:0000256" key="3">
    <source>
        <dbReference type="ARBA" id="ARBA00022527"/>
    </source>
</evidence>
<keyword evidence="6 12" id="KW-0418">Kinase</keyword>
<evidence type="ECO:0000256" key="7">
    <source>
        <dbReference type="ARBA" id="ARBA00022840"/>
    </source>
</evidence>
<evidence type="ECO:0000256" key="6">
    <source>
        <dbReference type="ARBA" id="ARBA00022777"/>
    </source>
</evidence>
<keyword evidence="4" id="KW-0808">Transferase</keyword>
<dbReference type="Pfam" id="PF00069">
    <property type="entry name" value="Pkinase"/>
    <property type="match status" value="1"/>
</dbReference>
<dbReference type="Gene3D" id="1.25.40.10">
    <property type="entry name" value="Tetratricopeptide repeat domain"/>
    <property type="match status" value="2"/>
</dbReference>
<feature type="compositionally biased region" description="Low complexity" evidence="10">
    <location>
        <begin position="174"/>
        <end position="198"/>
    </location>
</feature>
<keyword evidence="13" id="KW-1185">Reference proteome</keyword>
<dbReference type="InterPro" id="IPR031636">
    <property type="entry name" value="PknG_TPR"/>
</dbReference>
<dbReference type="PROSITE" id="PS50011">
    <property type="entry name" value="PROTEIN_KINASE_DOM"/>
    <property type="match status" value="1"/>
</dbReference>
<evidence type="ECO:0000256" key="10">
    <source>
        <dbReference type="SAM" id="MobiDB-lite"/>
    </source>
</evidence>
<comment type="catalytic activity">
    <reaction evidence="8">
        <text>L-threonyl-[protein] + ATP = O-phospho-L-threonyl-[protein] + ADP + H(+)</text>
        <dbReference type="Rhea" id="RHEA:46608"/>
        <dbReference type="Rhea" id="RHEA-COMP:11060"/>
        <dbReference type="Rhea" id="RHEA-COMP:11605"/>
        <dbReference type="ChEBI" id="CHEBI:15378"/>
        <dbReference type="ChEBI" id="CHEBI:30013"/>
        <dbReference type="ChEBI" id="CHEBI:30616"/>
        <dbReference type="ChEBI" id="CHEBI:61977"/>
        <dbReference type="ChEBI" id="CHEBI:456216"/>
        <dbReference type="EC" id="2.7.11.1"/>
    </reaction>
</comment>
<evidence type="ECO:0000313" key="13">
    <source>
        <dbReference type="Proteomes" id="UP000294856"/>
    </source>
</evidence>
<keyword evidence="3" id="KW-0723">Serine/threonine-protein kinase</keyword>
<dbReference type="Pfam" id="PF16918">
    <property type="entry name" value="PknG_TPR"/>
    <property type="match status" value="1"/>
</dbReference>
<feature type="compositionally biased region" description="Basic and acidic residues" evidence="10">
    <location>
        <begin position="10"/>
        <end position="22"/>
    </location>
</feature>
<dbReference type="Gene3D" id="3.30.200.20">
    <property type="entry name" value="Phosphorylase Kinase, domain 1"/>
    <property type="match status" value="1"/>
</dbReference>
<keyword evidence="5" id="KW-0547">Nucleotide-binding</keyword>
<dbReference type="AlphaFoldDB" id="A0A4R1G2I0"/>
<evidence type="ECO:0000259" key="11">
    <source>
        <dbReference type="PROSITE" id="PS50011"/>
    </source>
</evidence>
<feature type="domain" description="Protein kinase" evidence="11">
    <location>
        <begin position="400"/>
        <end position="666"/>
    </location>
</feature>
<dbReference type="InterPro" id="IPR008271">
    <property type="entry name" value="Ser/Thr_kinase_AS"/>
</dbReference>
<feature type="compositionally biased region" description="Basic and acidic residues" evidence="10">
    <location>
        <begin position="158"/>
        <end position="168"/>
    </location>
</feature>
<evidence type="ECO:0000313" key="12">
    <source>
        <dbReference type="EMBL" id="TCK00420.1"/>
    </source>
</evidence>
<feature type="compositionally biased region" description="Polar residues" evidence="10">
    <location>
        <begin position="288"/>
        <end position="308"/>
    </location>
</feature>
<gene>
    <name evidence="12" type="ORF">DFR71_1419</name>
</gene>
<dbReference type="PANTHER" id="PTHR24363:SF0">
    <property type="entry name" value="SERINE_THREONINE KINASE LIKE DOMAIN CONTAINING 1"/>
    <property type="match status" value="1"/>
</dbReference>
<dbReference type="PANTHER" id="PTHR24363">
    <property type="entry name" value="SERINE/THREONINE PROTEIN KINASE"/>
    <property type="match status" value="1"/>
</dbReference>
<evidence type="ECO:0000256" key="2">
    <source>
        <dbReference type="ARBA" id="ARBA00014676"/>
    </source>
</evidence>
<dbReference type="Pfam" id="PF16919">
    <property type="entry name" value="PknG_rubred"/>
    <property type="match status" value="1"/>
</dbReference>
<dbReference type="InterPro" id="IPR031634">
    <property type="entry name" value="PknG_rubred"/>
</dbReference>
<feature type="compositionally biased region" description="Basic and acidic residues" evidence="10">
    <location>
        <begin position="42"/>
        <end position="52"/>
    </location>
</feature>
<dbReference type="GO" id="GO:0004674">
    <property type="term" value="F:protein serine/threonine kinase activity"/>
    <property type="evidence" value="ECO:0007669"/>
    <property type="project" value="UniProtKB-KW"/>
</dbReference>
<dbReference type="Gene3D" id="1.10.510.10">
    <property type="entry name" value="Transferase(Phosphotransferase) domain 1"/>
    <property type="match status" value="1"/>
</dbReference>
<evidence type="ECO:0000256" key="9">
    <source>
        <dbReference type="ARBA" id="ARBA00048679"/>
    </source>
</evidence>
<dbReference type="EMBL" id="SMFR01000001">
    <property type="protein sequence ID" value="TCK00420.1"/>
    <property type="molecule type" value="Genomic_DNA"/>
</dbReference>
<dbReference type="SUPFAM" id="SSF56112">
    <property type="entry name" value="Protein kinase-like (PK-like)"/>
    <property type="match status" value="1"/>
</dbReference>
<dbReference type="CDD" id="cd14014">
    <property type="entry name" value="STKc_PknB_like"/>
    <property type="match status" value="1"/>
</dbReference>
<evidence type="ECO:0000256" key="4">
    <source>
        <dbReference type="ARBA" id="ARBA00022679"/>
    </source>
</evidence>
<feature type="compositionally biased region" description="Polar residues" evidence="10">
    <location>
        <begin position="227"/>
        <end position="240"/>
    </location>
</feature>
<dbReference type="Proteomes" id="UP000294856">
    <property type="component" value="Unassembled WGS sequence"/>
</dbReference>
<keyword evidence="7" id="KW-0067">ATP-binding</keyword>
<feature type="compositionally biased region" description="Low complexity" evidence="10">
    <location>
        <begin position="80"/>
        <end position="89"/>
    </location>
</feature>
<dbReference type="PROSITE" id="PS00108">
    <property type="entry name" value="PROTEIN_KINASE_ST"/>
    <property type="match status" value="1"/>
</dbReference>
<dbReference type="FunFam" id="1.10.510.10:FF:000306">
    <property type="entry name" value="Serine/threonine protein kinase"/>
    <property type="match status" value="1"/>
</dbReference>
<dbReference type="InterPro" id="IPR011009">
    <property type="entry name" value="Kinase-like_dom_sf"/>
</dbReference>
<evidence type="ECO:0000256" key="5">
    <source>
        <dbReference type="ARBA" id="ARBA00022741"/>
    </source>
</evidence>